<evidence type="ECO:0000256" key="1">
    <source>
        <dbReference type="SAM" id="MobiDB-lite"/>
    </source>
</evidence>
<gene>
    <name evidence="4" type="ORF">NQ318_016202</name>
</gene>
<feature type="transmembrane region" description="Helical" evidence="2">
    <location>
        <begin position="351"/>
        <end position="371"/>
    </location>
</feature>
<feature type="transmembrane region" description="Helical" evidence="2">
    <location>
        <begin position="576"/>
        <end position="599"/>
    </location>
</feature>
<dbReference type="PANTHER" id="PTHR11161:SF71">
    <property type="entry name" value="NOSE RESISTANT-TO-FLUOXETINE PROTEIN N-TERMINAL DOMAIN-CONTAINING PROTEIN"/>
    <property type="match status" value="1"/>
</dbReference>
<feature type="region of interest" description="Disordered" evidence="1">
    <location>
        <begin position="1"/>
        <end position="21"/>
    </location>
</feature>
<proteinExistence type="predicted"/>
<dbReference type="SMART" id="SM00703">
    <property type="entry name" value="NRF"/>
    <property type="match status" value="1"/>
</dbReference>
<accession>A0AAV8YGK7</accession>
<feature type="compositionally biased region" description="Basic and acidic residues" evidence="1">
    <location>
        <begin position="1"/>
        <end position="12"/>
    </location>
</feature>
<keyword evidence="2" id="KW-0812">Transmembrane</keyword>
<dbReference type="AlphaFoldDB" id="A0AAV8YGK7"/>
<evidence type="ECO:0000313" key="5">
    <source>
        <dbReference type="Proteomes" id="UP001162162"/>
    </source>
</evidence>
<dbReference type="EMBL" id="JAPWTK010000115">
    <property type="protein sequence ID" value="KAJ8949571.1"/>
    <property type="molecule type" value="Genomic_DNA"/>
</dbReference>
<dbReference type="InterPro" id="IPR052728">
    <property type="entry name" value="O2_lipid_transport_reg"/>
</dbReference>
<dbReference type="Proteomes" id="UP001162162">
    <property type="component" value="Unassembled WGS sequence"/>
</dbReference>
<keyword evidence="5" id="KW-1185">Reference proteome</keyword>
<dbReference type="InterPro" id="IPR006621">
    <property type="entry name" value="Nose-resist-to-fluoxetine_N"/>
</dbReference>
<feature type="domain" description="Nose resistant-to-fluoxetine protein N-terminal" evidence="3">
    <location>
        <begin position="60"/>
        <end position="202"/>
    </location>
</feature>
<evidence type="ECO:0000259" key="3">
    <source>
        <dbReference type="SMART" id="SM00703"/>
    </source>
</evidence>
<keyword evidence="2" id="KW-0472">Membrane</keyword>
<name>A0AAV8YGK7_9CUCU</name>
<feature type="transmembrane region" description="Helical" evidence="2">
    <location>
        <begin position="383"/>
        <end position="408"/>
    </location>
</feature>
<reference evidence="4" key="1">
    <citation type="journal article" date="2023" name="Insect Mol. Biol.">
        <title>Genome sequencing provides insights into the evolution of gene families encoding plant cell wall-degrading enzymes in longhorned beetles.</title>
        <authorList>
            <person name="Shin N.R."/>
            <person name="Okamura Y."/>
            <person name="Kirsch R."/>
            <person name="Pauchet Y."/>
        </authorList>
    </citation>
    <scope>NUCLEOTIDE SEQUENCE</scope>
    <source>
        <strain evidence="4">AMC_N1</strain>
    </source>
</reference>
<comment type="caution">
    <text evidence="4">The sequence shown here is derived from an EMBL/GenBank/DDBJ whole genome shotgun (WGS) entry which is preliminary data.</text>
</comment>
<feature type="non-terminal residue" evidence="4">
    <location>
        <position position="1"/>
    </location>
</feature>
<feature type="transmembrane region" description="Helical" evidence="2">
    <location>
        <begin position="659"/>
        <end position="679"/>
    </location>
</feature>
<protein>
    <recommendedName>
        <fullName evidence="3">Nose resistant-to-fluoxetine protein N-terminal domain-containing protein</fullName>
    </recommendedName>
</protein>
<feature type="transmembrane region" description="Helical" evidence="2">
    <location>
        <begin position="620"/>
        <end position="639"/>
    </location>
</feature>
<dbReference type="Pfam" id="PF20146">
    <property type="entry name" value="NRF"/>
    <property type="match status" value="1"/>
</dbReference>
<sequence length="706" mass="81045">NATASHEHVTEKSEDEEEVHSEEVTEANFPYQSAFNSDIQRFHFPHNLQIVGELLKKLKNHDCVRDTTVGLEGMTRHERWALEMFDSFPKFPVGILYGNHYQLGNFDECVGVKHSFQVDNNETETIIRGQYCLADIHFKNRNGHGGRPARTIHDKKPRPNRSKYNNTVIHWGICLPSSCTTEDAQVFVQEIFSSAVENFEVTSVQIEASKCYYEHSLAITSSEIVYGITSLYSCVIGAFVIFTALATGYHCWYLRNRKFYATYNVDALRTRKPTALQEVLICFSCIRSIEKFLETKPNELNLECICGIKLISMTLIIVGHSLIFIFGGPVVNRNFFEETSTKLENGPFLNNVLLVDTFLLVSGFLMCRLLLIELEKRKGQINVAVLYIARYIRLTPAYIVVIGLYTTFLSRAGSGPLWESRIGLEKERCVNSWWTNILYINNYVNTEQLCMFQSWYLAVDYHMFVIASYNLPIVEMEENRDNLDPTFMAYPPEITDISTNSYFVNTYIKTHIRSSSYFIGLLFGYLVHRLQSSGAKIKSYIIWLAWTLAAILGVMSMYTIVIFYNPDHEANSFESAIYSSLHRVAWCLAIGWIMLACITENAAIINKFLSWKFFIPTSRLTYCAYLANGIIEVYNMAVLRQPMYLSKYELACKILGHLILTYTVAFLLCILFESPIHGLEKMLLRKEKVKEHKHTPSSTLKPVEES</sequence>
<feature type="transmembrane region" description="Helical" evidence="2">
    <location>
        <begin position="510"/>
        <end position="528"/>
    </location>
</feature>
<keyword evidence="2" id="KW-1133">Transmembrane helix</keyword>
<evidence type="ECO:0000313" key="4">
    <source>
        <dbReference type="EMBL" id="KAJ8949571.1"/>
    </source>
</evidence>
<feature type="transmembrane region" description="Helical" evidence="2">
    <location>
        <begin position="310"/>
        <end position="331"/>
    </location>
</feature>
<feature type="transmembrane region" description="Helical" evidence="2">
    <location>
        <begin position="540"/>
        <end position="564"/>
    </location>
</feature>
<organism evidence="4 5">
    <name type="scientific">Aromia moschata</name>
    <dbReference type="NCBI Taxonomy" id="1265417"/>
    <lineage>
        <taxon>Eukaryota</taxon>
        <taxon>Metazoa</taxon>
        <taxon>Ecdysozoa</taxon>
        <taxon>Arthropoda</taxon>
        <taxon>Hexapoda</taxon>
        <taxon>Insecta</taxon>
        <taxon>Pterygota</taxon>
        <taxon>Neoptera</taxon>
        <taxon>Endopterygota</taxon>
        <taxon>Coleoptera</taxon>
        <taxon>Polyphaga</taxon>
        <taxon>Cucujiformia</taxon>
        <taxon>Chrysomeloidea</taxon>
        <taxon>Cerambycidae</taxon>
        <taxon>Cerambycinae</taxon>
        <taxon>Callichromatini</taxon>
        <taxon>Aromia</taxon>
    </lineage>
</organism>
<evidence type="ECO:0000256" key="2">
    <source>
        <dbReference type="SAM" id="Phobius"/>
    </source>
</evidence>
<dbReference type="PANTHER" id="PTHR11161">
    <property type="entry name" value="O-ACYLTRANSFERASE"/>
    <property type="match status" value="1"/>
</dbReference>
<feature type="transmembrane region" description="Helical" evidence="2">
    <location>
        <begin position="224"/>
        <end position="249"/>
    </location>
</feature>